<accession>A0A365Y6Z0</accession>
<evidence type="ECO:0000313" key="3">
    <source>
        <dbReference type="Proteomes" id="UP000253410"/>
    </source>
</evidence>
<feature type="transmembrane region" description="Helical" evidence="1">
    <location>
        <begin position="49"/>
        <end position="67"/>
    </location>
</feature>
<gene>
    <name evidence="2" type="ORF">DF182_03270</name>
</gene>
<keyword evidence="1" id="KW-0472">Membrane</keyword>
<dbReference type="AlphaFoldDB" id="A0A365Y6Z0"/>
<dbReference type="EMBL" id="QFFJ01000001">
    <property type="protein sequence ID" value="RBL94088.1"/>
    <property type="molecule type" value="Genomic_DNA"/>
</dbReference>
<feature type="transmembrane region" description="Helical" evidence="1">
    <location>
        <begin position="87"/>
        <end position="107"/>
    </location>
</feature>
<keyword evidence="3" id="KW-1185">Reference proteome</keyword>
<protein>
    <submittedName>
        <fullName evidence="2">Uncharacterized protein</fullName>
    </submittedName>
</protein>
<evidence type="ECO:0000313" key="2">
    <source>
        <dbReference type="EMBL" id="RBL94088.1"/>
    </source>
</evidence>
<feature type="transmembrane region" description="Helical" evidence="1">
    <location>
        <begin position="20"/>
        <end position="40"/>
    </location>
</feature>
<reference evidence="2 3" key="1">
    <citation type="submission" date="2018-05" db="EMBL/GenBank/DDBJ databases">
        <title>Chitinophaga sp. K3CV102501T nov., isolated from isolated from a monsoon evergreen broad-leaved forest soil.</title>
        <authorList>
            <person name="Lv Y."/>
        </authorList>
    </citation>
    <scope>NUCLEOTIDE SEQUENCE [LARGE SCALE GENOMIC DNA]</scope>
    <source>
        <strain evidence="2 3">GDMCC 1.1325</strain>
    </source>
</reference>
<name>A0A365Y6Z0_9BACT</name>
<keyword evidence="1" id="KW-0812">Transmembrane</keyword>
<organism evidence="2 3">
    <name type="scientific">Chitinophaga flava</name>
    <dbReference type="NCBI Taxonomy" id="2259036"/>
    <lineage>
        <taxon>Bacteria</taxon>
        <taxon>Pseudomonadati</taxon>
        <taxon>Bacteroidota</taxon>
        <taxon>Chitinophagia</taxon>
        <taxon>Chitinophagales</taxon>
        <taxon>Chitinophagaceae</taxon>
        <taxon>Chitinophaga</taxon>
    </lineage>
</organism>
<evidence type="ECO:0000256" key="1">
    <source>
        <dbReference type="SAM" id="Phobius"/>
    </source>
</evidence>
<dbReference type="Proteomes" id="UP000253410">
    <property type="component" value="Unassembled WGS sequence"/>
</dbReference>
<sequence length="118" mass="13957">MENLHIVFWLLKDISWCMIWKPLGIAMIFPTLIISLVIAWRTRQFMSELCHNVAISLWISANSYWMISEFFHFDAQVIVGPITFKHLALIPFVSGLLILAFYYLYYLPRNKESEEIIN</sequence>
<proteinExistence type="predicted"/>
<keyword evidence="1" id="KW-1133">Transmembrane helix</keyword>
<comment type="caution">
    <text evidence="2">The sequence shown here is derived from an EMBL/GenBank/DDBJ whole genome shotgun (WGS) entry which is preliminary data.</text>
</comment>
<dbReference type="OrthoDB" id="1376269at2"/>